<organism evidence="2">
    <name type="scientific">Klebsiella pneumoniae</name>
    <dbReference type="NCBI Taxonomy" id="573"/>
    <lineage>
        <taxon>Bacteria</taxon>
        <taxon>Pseudomonadati</taxon>
        <taxon>Pseudomonadota</taxon>
        <taxon>Gammaproteobacteria</taxon>
        <taxon>Enterobacterales</taxon>
        <taxon>Enterobacteriaceae</taxon>
        <taxon>Klebsiella/Raoultella group</taxon>
        <taxon>Klebsiella</taxon>
        <taxon>Klebsiella pneumoniae complex</taxon>
    </lineage>
</organism>
<keyword evidence="2" id="KW-0614">Plasmid</keyword>
<accession>A0A482M7F9</accession>
<dbReference type="EMBL" id="MH909348">
    <property type="protein sequence ID" value="QBQ68295.1"/>
    <property type="molecule type" value="Genomic_DNA"/>
</dbReference>
<reference evidence="2" key="1">
    <citation type="submission" date="2018-09" db="EMBL/GenBank/DDBJ databases">
        <authorList>
            <person name="Zhou D."/>
        </authorList>
    </citation>
    <scope>NUCLEOTIDE SEQUENCE</scope>
    <source>
        <strain evidence="1">A1705</strain>
        <strain evidence="2">A1706</strain>
        <plasmid evidence="1">pA1705-KPC</plasmid>
        <plasmid evidence="2">pA1706-KPC</plasmid>
    </source>
</reference>
<evidence type="ECO:0000313" key="2">
    <source>
        <dbReference type="EMBL" id="QBQ68675.1"/>
    </source>
</evidence>
<evidence type="ECO:0000313" key="1">
    <source>
        <dbReference type="EMBL" id="QBQ68295.1"/>
    </source>
</evidence>
<geneLocation type="plasmid" evidence="2">
    <name>pA1706-KPC</name>
</geneLocation>
<name>A0A482M7F9_KLEPN</name>
<dbReference type="EMBL" id="MH909350">
    <property type="protein sequence ID" value="QBQ68675.1"/>
    <property type="molecule type" value="Genomic_DNA"/>
</dbReference>
<proteinExistence type="predicted"/>
<geneLocation type="plasmid" evidence="1">
    <name>pA1705-KPC</name>
</geneLocation>
<dbReference type="AlphaFoldDB" id="A0A482M7F9"/>
<protein>
    <submittedName>
        <fullName evidence="2">Uncharacterized protein</fullName>
    </submittedName>
</protein>
<sequence>MVSIPVSVPYSPETCQVGQDRPGTISNRARVGFAHPTPEGSGSLSAASLTRQTNEISDINATERLTKPFSLPNQLQHLFDFIGGWSLPIFSERPKRFRSNHAINPQIAPVNAGAFLSMGNGRGGLPIRLQFNQEQAKLPHLHARHMNGAAGRQSVANVFCK</sequence>